<dbReference type="Proteomes" id="UP000561181">
    <property type="component" value="Unassembled WGS sequence"/>
</dbReference>
<feature type="domain" description="Peptidase A2" evidence="4">
    <location>
        <begin position="79"/>
        <end position="158"/>
    </location>
</feature>
<dbReference type="AlphaFoldDB" id="A0A848QNG1"/>
<feature type="chain" id="PRO_5032536517" evidence="3">
    <location>
        <begin position="25"/>
        <end position="177"/>
    </location>
</feature>
<evidence type="ECO:0000256" key="2">
    <source>
        <dbReference type="SAM" id="MobiDB-lite"/>
    </source>
</evidence>
<dbReference type="SUPFAM" id="SSF50630">
    <property type="entry name" value="Acid proteases"/>
    <property type="match status" value="1"/>
</dbReference>
<dbReference type="NCBIfam" id="TIGR02281">
    <property type="entry name" value="clan_AA_DTGA"/>
    <property type="match status" value="1"/>
</dbReference>
<comment type="caution">
    <text evidence="5">The sequence shown here is derived from an EMBL/GenBank/DDBJ whole genome shotgun (WGS) entry which is preliminary data.</text>
</comment>
<dbReference type="InterPro" id="IPR021109">
    <property type="entry name" value="Peptidase_aspartic_dom_sf"/>
</dbReference>
<evidence type="ECO:0000256" key="3">
    <source>
        <dbReference type="SAM" id="SignalP"/>
    </source>
</evidence>
<proteinExistence type="predicted"/>
<dbReference type="Pfam" id="PF13975">
    <property type="entry name" value="gag-asp_proteas"/>
    <property type="match status" value="1"/>
</dbReference>
<dbReference type="InterPro" id="IPR001995">
    <property type="entry name" value="Peptidase_A2_cat"/>
</dbReference>
<dbReference type="InterPro" id="IPR034122">
    <property type="entry name" value="Retropepsin-like_bacterial"/>
</dbReference>
<organism evidence="5 6">
    <name type="scientific">Pontixanthobacter rizhaonensis</name>
    <dbReference type="NCBI Taxonomy" id="2730337"/>
    <lineage>
        <taxon>Bacteria</taxon>
        <taxon>Pseudomonadati</taxon>
        <taxon>Pseudomonadota</taxon>
        <taxon>Alphaproteobacteria</taxon>
        <taxon>Sphingomonadales</taxon>
        <taxon>Erythrobacteraceae</taxon>
        <taxon>Pontixanthobacter</taxon>
    </lineage>
</organism>
<dbReference type="CDD" id="cd05483">
    <property type="entry name" value="retropepsin_like_bacteria"/>
    <property type="match status" value="1"/>
</dbReference>
<feature type="signal peptide" evidence="3">
    <location>
        <begin position="1"/>
        <end position="24"/>
    </location>
</feature>
<evidence type="ECO:0000256" key="1">
    <source>
        <dbReference type="ARBA" id="ARBA00022801"/>
    </source>
</evidence>
<feature type="region of interest" description="Disordered" evidence="2">
    <location>
        <begin position="28"/>
        <end position="51"/>
    </location>
</feature>
<sequence>MLNRIIAFSGFVIVAAIIATPAQDGVETVERSGQSSSDGFDGGSSSASTDSSWYAGTHTLTRSADGHFYANIDVNGASMRMLVDTGASVVALTERDALDAGLTWNPDDVGPIGRGASGTVYGVATTIDSIELGGIAQRNVRAIIIPQGLDISLLGQSFLGGIRSVEIANGQMALDDG</sequence>
<dbReference type="GO" id="GO:0004190">
    <property type="term" value="F:aspartic-type endopeptidase activity"/>
    <property type="evidence" value="ECO:0007669"/>
    <property type="project" value="InterPro"/>
</dbReference>
<evidence type="ECO:0000313" key="6">
    <source>
        <dbReference type="Proteomes" id="UP000561181"/>
    </source>
</evidence>
<keyword evidence="3" id="KW-0732">Signal</keyword>
<name>A0A848QNG1_9SPHN</name>
<keyword evidence="5" id="KW-0645">Protease</keyword>
<keyword evidence="1 5" id="KW-0378">Hydrolase</keyword>
<dbReference type="Gene3D" id="2.40.70.10">
    <property type="entry name" value="Acid Proteases"/>
    <property type="match status" value="1"/>
</dbReference>
<evidence type="ECO:0000313" key="5">
    <source>
        <dbReference type="EMBL" id="NMW32280.1"/>
    </source>
</evidence>
<dbReference type="EC" id="3.4.23.-" evidence="5"/>
<protein>
    <submittedName>
        <fullName evidence="5">TIGR02281 family clan AA aspartic protease</fullName>
        <ecNumber evidence="5">3.4.23.-</ecNumber>
    </submittedName>
</protein>
<feature type="compositionally biased region" description="Low complexity" evidence="2">
    <location>
        <begin position="32"/>
        <end position="51"/>
    </location>
</feature>
<gene>
    <name evidence="5" type="ORF">HKD42_09435</name>
</gene>
<dbReference type="GO" id="GO:0006508">
    <property type="term" value="P:proteolysis"/>
    <property type="evidence" value="ECO:0007669"/>
    <property type="project" value="UniProtKB-KW"/>
</dbReference>
<dbReference type="PROSITE" id="PS50175">
    <property type="entry name" value="ASP_PROT_RETROV"/>
    <property type="match status" value="1"/>
</dbReference>
<dbReference type="InterPro" id="IPR011969">
    <property type="entry name" value="Clan_AA_Asp_peptidase_C"/>
</dbReference>
<reference evidence="5 6" key="1">
    <citation type="submission" date="2020-04" db="EMBL/GenBank/DDBJ databases">
        <authorList>
            <person name="Liu A."/>
        </authorList>
    </citation>
    <scope>NUCLEOTIDE SEQUENCE [LARGE SCALE GENOMIC DNA]</scope>
    <source>
        <strain evidence="5 6">RZ02</strain>
    </source>
</reference>
<evidence type="ECO:0000259" key="4">
    <source>
        <dbReference type="PROSITE" id="PS50175"/>
    </source>
</evidence>
<dbReference type="EMBL" id="JABCRE010000003">
    <property type="protein sequence ID" value="NMW32280.1"/>
    <property type="molecule type" value="Genomic_DNA"/>
</dbReference>
<keyword evidence="6" id="KW-1185">Reference proteome</keyword>
<accession>A0A848QNG1</accession>
<dbReference type="RefSeq" id="WP_170012766.1">
    <property type="nucleotide sequence ID" value="NZ_JABCRE010000003.1"/>
</dbReference>